<sequence length="370" mass="41666">MELSSTHVLAPYSAKAETCVSADASSYGIGAVLTQKQPDSEWRPVVFISRGLTGAEKHYTQIEKEALAATWACERLSSYLLGMKFTLETDHKPLLTLLSEKALDELPPRILRFRLRMLKFSFDIIHVAGKKLITADTLSRAPVQRSLSAAEKEAEAEVQVFVDAVREGLPASEENLSMAGNLLLRGQRIIIPTSLREEMLNILHNGHQGIIKCRARARQSVWWPGLTVHIQKKVETCATCEQHKKVHREPLMPMPVPQRPWQRLGTDLFHWDKSTYLLVVDYFSRYIEVAQLHMTTTNTVIAALKNVFGRHGVAETIVSDNGPQYSSSAFQYRFEHITSSPRYPQANGEAERAVATVKNLWKDGGENRFT</sequence>
<dbReference type="InterPro" id="IPR050951">
    <property type="entry name" value="Retrovirus_Pol_polyprotein"/>
</dbReference>
<feature type="domain" description="Integrase catalytic" evidence="8">
    <location>
        <begin position="256"/>
        <end position="370"/>
    </location>
</feature>
<dbReference type="Pfam" id="PF00665">
    <property type="entry name" value="rve"/>
    <property type="match status" value="1"/>
</dbReference>
<dbReference type="InterPro" id="IPR043502">
    <property type="entry name" value="DNA/RNA_pol_sf"/>
</dbReference>
<keyword evidence="1" id="KW-0808">Transferase</keyword>
<reference evidence="9" key="1">
    <citation type="journal article" date="2023" name="Science">
        <title>Genome structures resolve the early diversification of teleost fishes.</title>
        <authorList>
            <person name="Parey E."/>
            <person name="Louis A."/>
            <person name="Montfort J."/>
            <person name="Bouchez O."/>
            <person name="Roques C."/>
            <person name="Iampietro C."/>
            <person name="Lluch J."/>
            <person name="Castinel A."/>
            <person name="Donnadieu C."/>
            <person name="Desvignes T."/>
            <person name="Floi Bucao C."/>
            <person name="Jouanno E."/>
            <person name="Wen M."/>
            <person name="Mejri S."/>
            <person name="Dirks R."/>
            <person name="Jansen H."/>
            <person name="Henkel C."/>
            <person name="Chen W.J."/>
            <person name="Zahm M."/>
            <person name="Cabau C."/>
            <person name="Klopp C."/>
            <person name="Thompson A.W."/>
            <person name="Robinson-Rechavi M."/>
            <person name="Braasch I."/>
            <person name="Lecointre G."/>
            <person name="Bobe J."/>
            <person name="Postlethwait J.H."/>
            <person name="Berthelot C."/>
            <person name="Roest Crollius H."/>
            <person name="Guiguen Y."/>
        </authorList>
    </citation>
    <scope>NUCLEOTIDE SEQUENCE</scope>
    <source>
        <strain evidence="9">WJC10195</strain>
    </source>
</reference>
<keyword evidence="5" id="KW-0378">Hydrolase</keyword>
<dbReference type="SUPFAM" id="SSF56672">
    <property type="entry name" value="DNA/RNA polymerases"/>
    <property type="match status" value="1"/>
</dbReference>
<keyword evidence="3" id="KW-0540">Nuclease</keyword>
<dbReference type="AlphaFoldDB" id="A0A9Q1IM11"/>
<dbReference type="PANTHER" id="PTHR37984">
    <property type="entry name" value="PROTEIN CBG26694"/>
    <property type="match status" value="1"/>
</dbReference>
<dbReference type="GO" id="GO:0003964">
    <property type="term" value="F:RNA-directed DNA polymerase activity"/>
    <property type="evidence" value="ECO:0007669"/>
    <property type="project" value="UniProtKB-KW"/>
</dbReference>
<dbReference type="SUPFAM" id="SSF53098">
    <property type="entry name" value="Ribonuclease H-like"/>
    <property type="match status" value="1"/>
</dbReference>
<dbReference type="FunFam" id="3.30.420.10:FF:000063">
    <property type="entry name" value="Retrovirus-related Pol polyprotein from transposon 297-like Protein"/>
    <property type="match status" value="1"/>
</dbReference>
<evidence type="ECO:0000313" key="9">
    <source>
        <dbReference type="EMBL" id="KAJ8346897.1"/>
    </source>
</evidence>
<gene>
    <name evidence="9" type="ORF">SKAU_G00282980</name>
</gene>
<dbReference type="Gene3D" id="1.10.340.70">
    <property type="match status" value="1"/>
</dbReference>
<evidence type="ECO:0000256" key="2">
    <source>
        <dbReference type="ARBA" id="ARBA00022695"/>
    </source>
</evidence>
<keyword evidence="6" id="KW-0695">RNA-directed DNA polymerase</keyword>
<keyword evidence="2" id="KW-0548">Nucleotidyltransferase</keyword>
<dbReference type="FunFam" id="3.10.20.370:FF:000001">
    <property type="entry name" value="Retrovirus-related Pol polyprotein from transposon 17.6-like protein"/>
    <property type="match status" value="1"/>
</dbReference>
<organism evidence="9 10">
    <name type="scientific">Synaphobranchus kaupii</name>
    <name type="common">Kaup's arrowtooth eel</name>
    <dbReference type="NCBI Taxonomy" id="118154"/>
    <lineage>
        <taxon>Eukaryota</taxon>
        <taxon>Metazoa</taxon>
        <taxon>Chordata</taxon>
        <taxon>Craniata</taxon>
        <taxon>Vertebrata</taxon>
        <taxon>Euteleostomi</taxon>
        <taxon>Actinopterygii</taxon>
        <taxon>Neopterygii</taxon>
        <taxon>Teleostei</taxon>
        <taxon>Anguilliformes</taxon>
        <taxon>Synaphobranchidae</taxon>
        <taxon>Synaphobranchus</taxon>
    </lineage>
</organism>
<dbReference type="CDD" id="cd09274">
    <property type="entry name" value="RNase_HI_RT_Ty3"/>
    <property type="match status" value="1"/>
</dbReference>
<name>A0A9Q1IM11_SYNKA</name>
<dbReference type="GO" id="GO:0003676">
    <property type="term" value="F:nucleic acid binding"/>
    <property type="evidence" value="ECO:0007669"/>
    <property type="project" value="InterPro"/>
</dbReference>
<dbReference type="GO" id="GO:0015074">
    <property type="term" value="P:DNA integration"/>
    <property type="evidence" value="ECO:0007669"/>
    <property type="project" value="InterPro"/>
</dbReference>
<dbReference type="EMBL" id="JAINUF010000011">
    <property type="protein sequence ID" value="KAJ8346897.1"/>
    <property type="molecule type" value="Genomic_DNA"/>
</dbReference>
<protein>
    <recommendedName>
        <fullName evidence="7">Gypsy retrotransposon integrase-like protein 1</fullName>
    </recommendedName>
</protein>
<dbReference type="InterPro" id="IPR041373">
    <property type="entry name" value="RT_RNaseH"/>
</dbReference>
<dbReference type="OrthoDB" id="775972at2759"/>
<dbReference type="InterPro" id="IPR036397">
    <property type="entry name" value="RNaseH_sf"/>
</dbReference>
<evidence type="ECO:0000256" key="4">
    <source>
        <dbReference type="ARBA" id="ARBA00022759"/>
    </source>
</evidence>
<dbReference type="InterPro" id="IPR012337">
    <property type="entry name" value="RNaseH-like_sf"/>
</dbReference>
<evidence type="ECO:0000256" key="6">
    <source>
        <dbReference type="ARBA" id="ARBA00022918"/>
    </source>
</evidence>
<evidence type="ECO:0000259" key="8">
    <source>
        <dbReference type="PROSITE" id="PS50994"/>
    </source>
</evidence>
<keyword evidence="10" id="KW-1185">Reference proteome</keyword>
<accession>A0A9Q1IM11</accession>
<dbReference type="FunFam" id="1.10.340.70:FF:000003">
    <property type="entry name" value="Protein CBG25708"/>
    <property type="match status" value="1"/>
</dbReference>
<evidence type="ECO:0000256" key="5">
    <source>
        <dbReference type="ARBA" id="ARBA00022801"/>
    </source>
</evidence>
<dbReference type="GO" id="GO:0004519">
    <property type="term" value="F:endonuclease activity"/>
    <property type="evidence" value="ECO:0007669"/>
    <property type="project" value="UniProtKB-KW"/>
</dbReference>
<dbReference type="PROSITE" id="PS50994">
    <property type="entry name" value="INTEGRASE"/>
    <property type="match status" value="1"/>
</dbReference>
<dbReference type="Pfam" id="PF17921">
    <property type="entry name" value="Integrase_H2C2"/>
    <property type="match status" value="1"/>
</dbReference>
<proteinExistence type="predicted"/>
<evidence type="ECO:0000256" key="3">
    <source>
        <dbReference type="ARBA" id="ARBA00022722"/>
    </source>
</evidence>
<dbReference type="InterPro" id="IPR001584">
    <property type="entry name" value="Integrase_cat-core"/>
</dbReference>
<evidence type="ECO:0000256" key="1">
    <source>
        <dbReference type="ARBA" id="ARBA00022679"/>
    </source>
</evidence>
<dbReference type="PANTHER" id="PTHR37984:SF9">
    <property type="entry name" value="INTEGRASE CATALYTIC DOMAIN-CONTAINING PROTEIN"/>
    <property type="match status" value="1"/>
</dbReference>
<evidence type="ECO:0000313" key="10">
    <source>
        <dbReference type="Proteomes" id="UP001152622"/>
    </source>
</evidence>
<dbReference type="GO" id="GO:0016787">
    <property type="term" value="F:hydrolase activity"/>
    <property type="evidence" value="ECO:0007669"/>
    <property type="project" value="UniProtKB-KW"/>
</dbReference>
<dbReference type="Pfam" id="PF17917">
    <property type="entry name" value="RT_RNaseH"/>
    <property type="match status" value="1"/>
</dbReference>
<dbReference type="InterPro" id="IPR041588">
    <property type="entry name" value="Integrase_H2C2"/>
</dbReference>
<keyword evidence="4" id="KW-0255">Endonuclease</keyword>
<dbReference type="Gene3D" id="3.30.420.10">
    <property type="entry name" value="Ribonuclease H-like superfamily/Ribonuclease H"/>
    <property type="match status" value="1"/>
</dbReference>
<comment type="caution">
    <text evidence="9">The sequence shown here is derived from an EMBL/GenBank/DDBJ whole genome shotgun (WGS) entry which is preliminary data.</text>
</comment>
<dbReference type="Gene3D" id="3.10.20.370">
    <property type="match status" value="1"/>
</dbReference>
<evidence type="ECO:0000256" key="7">
    <source>
        <dbReference type="ARBA" id="ARBA00039658"/>
    </source>
</evidence>
<dbReference type="Proteomes" id="UP001152622">
    <property type="component" value="Chromosome 11"/>
</dbReference>